<name>A9VAY2_MONBE</name>
<dbReference type="KEGG" id="mbr:MONBRDRAFT_38914"/>
<dbReference type="AlphaFoldDB" id="A9VAY2"/>
<sequence length="417" mass="44762">MAESKNWRARDADAAQAGATGAAASQRGTRGPQKAASSTHGAKGPKIPSDLPRAALLMLLDVKAAKAATELFKKHQLKGHEALALVHLPLPLPTERQALLKKCCDLIPDDVFAQCQNKVPRAGKGINPNMMQVLLDKADALNEAHQKFSDEFGLGLALLSTVEGPSPNYGYPNCDVVGSIGFGKIDGREPAQEAAKREACEEACLSLQDRDKLFNVCFETTSSKTFKVATKKCQGLLERHLAHDHGQTCIATSQNDLGQIRRAQEERKVARGLDIIGPAPRRINDGRHGDAHVVVKHGITGGIELIGHDGKFLHKAQRVAPNAGRNIHDGLSSGHVQPQKLGHQIGARSIGDGKGGLLVCPKSCTLLRRKTTLVREEKIEFAVPLHNVPSRVGDQRHDRLGVDTSKANRLLCSGVGA</sequence>
<evidence type="ECO:0000313" key="2">
    <source>
        <dbReference type="EMBL" id="EDQ85296.1"/>
    </source>
</evidence>
<reference evidence="2 3" key="1">
    <citation type="journal article" date="2008" name="Nature">
        <title>The genome of the choanoflagellate Monosiga brevicollis and the origin of metazoans.</title>
        <authorList>
            <consortium name="JGI Sequencing"/>
            <person name="King N."/>
            <person name="Westbrook M.J."/>
            <person name="Young S.L."/>
            <person name="Kuo A."/>
            <person name="Abedin M."/>
            <person name="Chapman J."/>
            <person name="Fairclough S."/>
            <person name="Hellsten U."/>
            <person name="Isogai Y."/>
            <person name="Letunic I."/>
            <person name="Marr M."/>
            <person name="Pincus D."/>
            <person name="Putnam N."/>
            <person name="Rokas A."/>
            <person name="Wright K.J."/>
            <person name="Zuzow R."/>
            <person name="Dirks W."/>
            <person name="Good M."/>
            <person name="Goodstein D."/>
            <person name="Lemons D."/>
            <person name="Li W."/>
            <person name="Lyons J.B."/>
            <person name="Morris A."/>
            <person name="Nichols S."/>
            <person name="Richter D.J."/>
            <person name="Salamov A."/>
            <person name="Bork P."/>
            <person name="Lim W.A."/>
            <person name="Manning G."/>
            <person name="Miller W.T."/>
            <person name="McGinnis W."/>
            <person name="Shapiro H."/>
            <person name="Tjian R."/>
            <person name="Grigoriev I.V."/>
            <person name="Rokhsar D."/>
        </authorList>
    </citation>
    <scope>NUCLEOTIDE SEQUENCE [LARGE SCALE GENOMIC DNA]</scope>
    <source>
        <strain evidence="3">MX1 / ATCC 50154</strain>
    </source>
</reference>
<gene>
    <name evidence="2" type="ORF">MONBRDRAFT_38914</name>
</gene>
<protein>
    <submittedName>
        <fullName evidence="2">Uncharacterized protein</fullName>
    </submittedName>
</protein>
<proteinExistence type="predicted"/>
<dbReference type="Proteomes" id="UP000001357">
    <property type="component" value="Unassembled WGS sequence"/>
</dbReference>
<organism evidence="2 3">
    <name type="scientific">Monosiga brevicollis</name>
    <name type="common">Choanoflagellate</name>
    <dbReference type="NCBI Taxonomy" id="81824"/>
    <lineage>
        <taxon>Eukaryota</taxon>
        <taxon>Choanoflagellata</taxon>
        <taxon>Craspedida</taxon>
        <taxon>Salpingoecidae</taxon>
        <taxon>Monosiga</taxon>
    </lineage>
</organism>
<evidence type="ECO:0000313" key="3">
    <source>
        <dbReference type="Proteomes" id="UP000001357"/>
    </source>
</evidence>
<dbReference type="RefSeq" id="XP_001749917.1">
    <property type="nucleotide sequence ID" value="XM_001749865.1"/>
</dbReference>
<feature type="region of interest" description="Disordered" evidence="1">
    <location>
        <begin position="1"/>
        <end position="48"/>
    </location>
</feature>
<dbReference type="GeneID" id="5895150"/>
<feature type="compositionally biased region" description="Basic and acidic residues" evidence="1">
    <location>
        <begin position="1"/>
        <end position="13"/>
    </location>
</feature>
<evidence type="ECO:0000256" key="1">
    <source>
        <dbReference type="SAM" id="MobiDB-lite"/>
    </source>
</evidence>
<accession>A9VAY2</accession>
<keyword evidence="3" id="KW-1185">Reference proteome</keyword>
<dbReference type="EMBL" id="CH991575">
    <property type="protein sequence ID" value="EDQ85296.1"/>
    <property type="molecule type" value="Genomic_DNA"/>
</dbReference>
<feature type="compositionally biased region" description="Low complexity" evidence="1">
    <location>
        <begin position="14"/>
        <end position="31"/>
    </location>
</feature>
<dbReference type="InParanoid" id="A9VAY2"/>